<dbReference type="InterPro" id="IPR003107">
    <property type="entry name" value="HAT"/>
</dbReference>
<dbReference type="GO" id="GO:0034388">
    <property type="term" value="C:Pwp2p-containing subcomplex of 90S preribosome"/>
    <property type="evidence" value="ECO:0007669"/>
    <property type="project" value="TreeGrafter"/>
</dbReference>
<evidence type="ECO:0000256" key="7">
    <source>
        <dbReference type="SAM" id="MobiDB-lite"/>
    </source>
</evidence>
<evidence type="ECO:0000256" key="1">
    <source>
        <dbReference type="ARBA" id="ARBA00004604"/>
    </source>
</evidence>
<reference evidence="10 11" key="1">
    <citation type="journal article" date="2019" name="Sci. Rep.">
        <title>A high-quality genome of Eragrostis curvula grass provides insights into Poaceae evolution and supports new strategies to enhance forage quality.</title>
        <authorList>
            <person name="Carballo J."/>
            <person name="Santos B.A.C.M."/>
            <person name="Zappacosta D."/>
            <person name="Garbus I."/>
            <person name="Selva J.P."/>
            <person name="Gallo C.A."/>
            <person name="Diaz A."/>
            <person name="Albertini E."/>
            <person name="Caccamo M."/>
            <person name="Echenique V."/>
        </authorList>
    </citation>
    <scope>NUCLEOTIDE SEQUENCE [LARGE SCALE GENOMIC DNA]</scope>
    <source>
        <strain evidence="11">cv. Victoria</strain>
        <tissue evidence="10">Leaf</tissue>
    </source>
</reference>
<evidence type="ECO:0008006" key="12">
    <source>
        <dbReference type="Google" id="ProtNLM"/>
    </source>
</evidence>
<comment type="similarity">
    <text evidence="2">Belongs to the UTP6 family.</text>
</comment>
<dbReference type="FunFam" id="1.25.40.10:FF:000563">
    <property type="entry name" value="U3 small nucleolar RNA-associated protein 6"/>
    <property type="match status" value="1"/>
</dbReference>
<dbReference type="PANTHER" id="PTHR23271:SF1">
    <property type="entry name" value="U3 SMALL NUCLEOLAR RNA-ASSOCIATED PROTEIN 6 HOMOLOG"/>
    <property type="match status" value="1"/>
</dbReference>
<keyword evidence="6" id="KW-0175">Coiled coil</keyword>
<evidence type="ECO:0000256" key="5">
    <source>
        <dbReference type="ARBA" id="ARBA00023242"/>
    </source>
</evidence>
<keyword evidence="3" id="KW-0698">rRNA processing</keyword>
<keyword evidence="4" id="KW-0677">Repeat</keyword>
<evidence type="ECO:0000256" key="2">
    <source>
        <dbReference type="ARBA" id="ARBA00010734"/>
    </source>
</evidence>
<accession>A0A5J9WF36</accession>
<dbReference type="Proteomes" id="UP000324897">
    <property type="component" value="Chromosome 5"/>
</dbReference>
<comment type="caution">
    <text evidence="10">The sequence shown here is derived from an EMBL/GenBank/DDBJ whole genome shotgun (WGS) entry which is preliminary data.</text>
</comment>
<feature type="coiled-coil region" evidence="6">
    <location>
        <begin position="2"/>
        <end position="29"/>
    </location>
</feature>
<sequence length="649" mass="74932">MADTVQYRLERMTDELDDLERRGLFTRAELADVVRRRRDFEFRLRRHSPLRADFLDYIAYELRLDALRNLRKRAIIRATAEEDDEDDRHQEDDDDDEGGKKKRKKKNKKWKKSISDIAGTLRVLDIYRIATVRFKGDLDLWFKYLEFCRDKRHGRMKQVLAQAIRYHPKVPGLWIYAAAWEFDQNLNVAAARALMQSGLRSCPESEDMWIEYLRMELTYLNKLKARKVALGEDVKTLQKNNDDSGHWKEENKELFMSLNEEGEGPKESSATGVALEEKEDLFWQQGLLIIQTIYHGAVEALPSSLTLRKKFLEILNSVDLTHSDELKIEVLDDLKKDFSHSEDYWDWFARLQLSDLTGSNPSNRKDVLSNKLNRSVQVYDEAVRKLPTSKMYSLVHFICAEMYENAESCGCLTEDLACQYVSFCLKLERVEEAKNLAEKLCNGPLSNAANLWCLRASMEINSCATATGNSINNENLNSLFDLFNTVLLKLSITETEGLWHMALKLFSHEKIFVEKLVKCAVLSLSSAGGSDSGASVSSAIVGWYLQRDGMKRARKMYKRFLALPRPSLKFFQYCIELEANLAAIGDHDALVNARKLYDSAIDLYPQERELWRNYYSLELKVGTSETANSVYWRARKVLKDSTALTTPRN</sequence>
<dbReference type="AlphaFoldDB" id="A0A5J9WF36"/>
<proteinExistence type="inferred from homology"/>
<keyword evidence="11" id="KW-1185">Reference proteome</keyword>
<evidence type="ECO:0000256" key="3">
    <source>
        <dbReference type="ARBA" id="ARBA00022552"/>
    </source>
</evidence>
<dbReference type="InterPro" id="IPR011990">
    <property type="entry name" value="TPR-like_helical_dom_sf"/>
</dbReference>
<feature type="domain" description="U3 small nucleolar RNA-associated protein 6 homolog C-terminal" evidence="9">
    <location>
        <begin position="401"/>
        <end position="638"/>
    </location>
</feature>
<dbReference type="GO" id="GO:0030515">
    <property type="term" value="F:snoRNA binding"/>
    <property type="evidence" value="ECO:0007669"/>
    <property type="project" value="InterPro"/>
</dbReference>
<dbReference type="InterPro" id="IPR055347">
    <property type="entry name" value="UTP6_N"/>
</dbReference>
<evidence type="ECO:0000259" key="9">
    <source>
        <dbReference type="Pfam" id="PF24892"/>
    </source>
</evidence>
<dbReference type="InterPro" id="IPR056907">
    <property type="entry name" value="UTP6_C"/>
</dbReference>
<name>A0A5J9WF36_9POAL</name>
<dbReference type="Pfam" id="PF08640">
    <property type="entry name" value="U3_assoc_6"/>
    <property type="match status" value="1"/>
</dbReference>
<comment type="subcellular location">
    <subcellularLocation>
        <location evidence="1">Nucleus</location>
        <location evidence="1">Nucleolus</location>
    </subcellularLocation>
</comment>
<dbReference type="Gene3D" id="1.25.40.10">
    <property type="entry name" value="Tetratricopeptide repeat domain"/>
    <property type="match status" value="2"/>
</dbReference>
<dbReference type="OrthoDB" id="28112at2759"/>
<feature type="domain" description="U3 small nucleolar RNA-associated protein 6 N-terminal" evidence="8">
    <location>
        <begin position="9"/>
        <end position="77"/>
    </location>
</feature>
<dbReference type="Pfam" id="PF24892">
    <property type="entry name" value="UTP6_C"/>
    <property type="match status" value="1"/>
</dbReference>
<gene>
    <name evidence="10" type="ORF">EJB05_06203</name>
</gene>
<evidence type="ECO:0000256" key="4">
    <source>
        <dbReference type="ARBA" id="ARBA00022737"/>
    </source>
</evidence>
<feature type="region of interest" description="Disordered" evidence="7">
    <location>
        <begin position="81"/>
        <end position="105"/>
    </location>
</feature>
<dbReference type="InterPro" id="IPR013949">
    <property type="entry name" value="Utp6"/>
</dbReference>
<feature type="compositionally biased region" description="Acidic residues" evidence="7">
    <location>
        <begin position="81"/>
        <end position="97"/>
    </location>
</feature>
<dbReference type="SMART" id="SM00386">
    <property type="entry name" value="HAT"/>
    <property type="match status" value="4"/>
</dbReference>
<evidence type="ECO:0000256" key="6">
    <source>
        <dbReference type="SAM" id="Coils"/>
    </source>
</evidence>
<dbReference type="SUPFAM" id="SSF48452">
    <property type="entry name" value="TPR-like"/>
    <property type="match status" value="1"/>
</dbReference>
<evidence type="ECO:0000313" key="11">
    <source>
        <dbReference type="Proteomes" id="UP000324897"/>
    </source>
</evidence>
<dbReference type="GO" id="GO:0032040">
    <property type="term" value="C:small-subunit processome"/>
    <property type="evidence" value="ECO:0007669"/>
    <property type="project" value="TreeGrafter"/>
</dbReference>
<organism evidence="10 11">
    <name type="scientific">Eragrostis curvula</name>
    <name type="common">weeping love grass</name>
    <dbReference type="NCBI Taxonomy" id="38414"/>
    <lineage>
        <taxon>Eukaryota</taxon>
        <taxon>Viridiplantae</taxon>
        <taxon>Streptophyta</taxon>
        <taxon>Embryophyta</taxon>
        <taxon>Tracheophyta</taxon>
        <taxon>Spermatophyta</taxon>
        <taxon>Magnoliopsida</taxon>
        <taxon>Liliopsida</taxon>
        <taxon>Poales</taxon>
        <taxon>Poaceae</taxon>
        <taxon>PACMAD clade</taxon>
        <taxon>Chloridoideae</taxon>
        <taxon>Eragrostideae</taxon>
        <taxon>Eragrostidinae</taxon>
        <taxon>Eragrostis</taxon>
    </lineage>
</organism>
<dbReference type="Gramene" id="TVU46653">
    <property type="protein sequence ID" value="TVU46653"/>
    <property type="gene ID" value="EJB05_06203"/>
</dbReference>
<dbReference type="GO" id="GO:0000462">
    <property type="term" value="P:maturation of SSU-rRNA from tricistronic rRNA transcript (SSU-rRNA, 5.8S rRNA, LSU-rRNA)"/>
    <property type="evidence" value="ECO:0007669"/>
    <property type="project" value="InterPro"/>
</dbReference>
<dbReference type="PANTHER" id="PTHR23271">
    <property type="entry name" value="HEPATOCELLULAR CARCINOMA-ASSOCIATED ANTIGEN 66"/>
    <property type="match status" value="1"/>
</dbReference>
<protein>
    <recommendedName>
        <fullName evidence="12">Suppressor of forked domain-containing protein</fullName>
    </recommendedName>
</protein>
<evidence type="ECO:0000313" key="10">
    <source>
        <dbReference type="EMBL" id="TVU46653.1"/>
    </source>
</evidence>
<keyword evidence="5" id="KW-0539">Nucleus</keyword>
<evidence type="ECO:0000259" key="8">
    <source>
        <dbReference type="Pfam" id="PF08640"/>
    </source>
</evidence>
<dbReference type="EMBL" id="RWGY01000004">
    <property type="protein sequence ID" value="TVU46653.1"/>
    <property type="molecule type" value="Genomic_DNA"/>
</dbReference>